<dbReference type="PANTHER" id="PTHR16517:SF7">
    <property type="entry name" value="PROTEIN KING TUBBY"/>
    <property type="match status" value="1"/>
</dbReference>
<keyword evidence="4" id="KW-1185">Reference proteome</keyword>
<dbReference type="SUPFAM" id="SSF54518">
    <property type="entry name" value="Tubby C-terminal domain-like"/>
    <property type="match status" value="1"/>
</dbReference>
<dbReference type="OrthoDB" id="8775810at2759"/>
<evidence type="ECO:0000259" key="2">
    <source>
        <dbReference type="Pfam" id="PF01167"/>
    </source>
</evidence>
<evidence type="ECO:0000313" key="3">
    <source>
        <dbReference type="EMBL" id="GHP02788.1"/>
    </source>
</evidence>
<feature type="domain" description="Tubby C-terminal" evidence="2">
    <location>
        <begin position="5"/>
        <end position="246"/>
    </location>
</feature>
<gene>
    <name evidence="3" type="ORF">PPROV_000154300</name>
</gene>
<protein>
    <recommendedName>
        <fullName evidence="2">Tubby C-terminal domain-containing protein</fullName>
    </recommendedName>
</protein>
<name>A0A830H7Z1_9CHLO</name>
<evidence type="ECO:0000256" key="1">
    <source>
        <dbReference type="ARBA" id="ARBA00007129"/>
    </source>
</evidence>
<dbReference type="InterPro" id="IPR025659">
    <property type="entry name" value="Tubby-like_C"/>
</dbReference>
<dbReference type="Gene3D" id="3.20.90.10">
    <property type="entry name" value="Tubby Protein, Chain A"/>
    <property type="match status" value="1"/>
</dbReference>
<evidence type="ECO:0000313" key="4">
    <source>
        <dbReference type="Proteomes" id="UP000660262"/>
    </source>
</evidence>
<dbReference type="PANTHER" id="PTHR16517">
    <property type="entry name" value="TUBBY-RELATED"/>
    <property type="match status" value="1"/>
</dbReference>
<comment type="caution">
    <text evidence="3">The sequence shown here is derived from an EMBL/GenBank/DDBJ whole genome shotgun (WGS) entry which is preliminary data.</text>
</comment>
<dbReference type="PRINTS" id="PR01573">
    <property type="entry name" value="SUPERTUBBY"/>
</dbReference>
<sequence>MRSFLMRPGLQNKPVQCYINRDVSSKMYPKYSLFLSDDEGDRFLLSARKRKKSKTSNYLISLSEEDQARDSGNYFGKLRSNFVGTEFIIYDRGHKPGENPDNASTQLRSELGCVFYQYNVLGTRGPRKMTALVPKVNSENRRAVFRPETEDEGMLERYKSKQDMRDLILLKNKPPKWNEQLGAYCLNFNGRVTHASVKNFQLVDENDLDRVILQFGKVGKDSFTMDFQWPLCALQAFAICLTSFDNKLACE</sequence>
<reference evidence="3" key="1">
    <citation type="submission" date="2020-10" db="EMBL/GenBank/DDBJ databases">
        <title>Unveiling of a novel bifunctional photoreceptor, Dualchrome1, isolated from a cosmopolitan green alga.</title>
        <authorList>
            <person name="Suzuki S."/>
            <person name="Kawachi M."/>
        </authorList>
    </citation>
    <scope>NUCLEOTIDE SEQUENCE</scope>
    <source>
        <strain evidence="3">NIES 2893</strain>
    </source>
</reference>
<dbReference type="EMBL" id="BNJQ01000004">
    <property type="protein sequence ID" value="GHP02788.1"/>
    <property type="molecule type" value="Genomic_DNA"/>
</dbReference>
<accession>A0A830H7Z1</accession>
<dbReference type="AlphaFoldDB" id="A0A830H7Z1"/>
<dbReference type="InterPro" id="IPR000007">
    <property type="entry name" value="Tubby_C"/>
</dbReference>
<proteinExistence type="inferred from homology"/>
<dbReference type="Proteomes" id="UP000660262">
    <property type="component" value="Unassembled WGS sequence"/>
</dbReference>
<comment type="similarity">
    <text evidence="1">Belongs to the TUB family.</text>
</comment>
<organism evidence="3 4">
    <name type="scientific">Pycnococcus provasolii</name>
    <dbReference type="NCBI Taxonomy" id="41880"/>
    <lineage>
        <taxon>Eukaryota</taxon>
        <taxon>Viridiplantae</taxon>
        <taxon>Chlorophyta</taxon>
        <taxon>Pseudoscourfieldiophyceae</taxon>
        <taxon>Pseudoscourfieldiales</taxon>
        <taxon>Pycnococcaceae</taxon>
        <taxon>Pycnococcus</taxon>
    </lineage>
</organism>
<dbReference type="Pfam" id="PF01167">
    <property type="entry name" value="Tub"/>
    <property type="match status" value="1"/>
</dbReference>